<dbReference type="EMBL" id="RPDH01000002">
    <property type="protein sequence ID" value="RPE08862.1"/>
    <property type="molecule type" value="Genomic_DNA"/>
</dbReference>
<organism evidence="2 3">
    <name type="scientific">Chitinophaga lutea</name>
    <dbReference type="NCBI Taxonomy" id="2488634"/>
    <lineage>
        <taxon>Bacteria</taxon>
        <taxon>Pseudomonadati</taxon>
        <taxon>Bacteroidota</taxon>
        <taxon>Chitinophagia</taxon>
        <taxon>Chitinophagales</taxon>
        <taxon>Chitinophagaceae</taxon>
        <taxon>Chitinophaga</taxon>
    </lineage>
</organism>
<evidence type="ECO:0000313" key="2">
    <source>
        <dbReference type="EMBL" id="RPE08862.1"/>
    </source>
</evidence>
<dbReference type="RefSeq" id="WP_123847859.1">
    <property type="nucleotide sequence ID" value="NZ_RPDH01000002.1"/>
</dbReference>
<gene>
    <name evidence="2" type="ORF">EGT74_17715</name>
</gene>
<dbReference type="Proteomes" id="UP000278351">
    <property type="component" value="Unassembled WGS sequence"/>
</dbReference>
<accession>A0A3N4PJM5</accession>
<proteinExistence type="predicted"/>
<reference evidence="2 3" key="1">
    <citation type="submission" date="2018-11" db="EMBL/GenBank/DDBJ databases">
        <title>Chitinophaga lutea sp.nov., isolate from arsenic contaminated soil.</title>
        <authorList>
            <person name="Zong Y."/>
        </authorList>
    </citation>
    <scope>NUCLEOTIDE SEQUENCE [LARGE SCALE GENOMIC DNA]</scope>
    <source>
        <strain evidence="2 3">ZY74</strain>
    </source>
</reference>
<evidence type="ECO:0000313" key="3">
    <source>
        <dbReference type="Proteomes" id="UP000278351"/>
    </source>
</evidence>
<dbReference type="PROSITE" id="PS51257">
    <property type="entry name" value="PROKAR_LIPOPROTEIN"/>
    <property type="match status" value="1"/>
</dbReference>
<dbReference type="OrthoDB" id="760804at2"/>
<evidence type="ECO:0000259" key="1">
    <source>
        <dbReference type="Pfam" id="PF22243"/>
    </source>
</evidence>
<comment type="caution">
    <text evidence="2">The sequence shown here is derived from an EMBL/GenBank/DDBJ whole genome shotgun (WGS) entry which is preliminary data.</text>
</comment>
<dbReference type="InterPro" id="IPR054460">
    <property type="entry name" value="DUF5018-rel"/>
</dbReference>
<name>A0A3N4PJM5_9BACT</name>
<keyword evidence="3" id="KW-1185">Reference proteome</keyword>
<feature type="domain" description="DUF5018" evidence="1">
    <location>
        <begin position="35"/>
        <end position="142"/>
    </location>
</feature>
<sequence>MKKYLLIILVAVTGLLSSCLKKGLDELPAFKGANITRFDFEYRWNDNGTFRVIRFNTAAPVVNGKTIAVTTTVPAAAGNFTAAVRNGVSAANIVGMCDVSTAASIKPVNGSPALGTPGDYSKPASYEVTAADGVTKNTWTLQLTLIK</sequence>
<dbReference type="Pfam" id="PF22243">
    <property type="entry name" value="DUF5018-rel"/>
    <property type="match status" value="1"/>
</dbReference>
<dbReference type="AlphaFoldDB" id="A0A3N4PJM5"/>
<dbReference type="Gene3D" id="2.60.40.4120">
    <property type="match status" value="1"/>
</dbReference>
<protein>
    <recommendedName>
        <fullName evidence="1">DUF5018 domain-containing protein</fullName>
    </recommendedName>
</protein>